<dbReference type="VEuPathDB" id="FungiDB:ASPZODRAFT_136907"/>
<dbReference type="RefSeq" id="XP_022577276.1">
    <property type="nucleotide sequence ID" value="XM_022724165.1"/>
</dbReference>
<name>A0A1L9S6G8_9EURO</name>
<keyword evidence="1" id="KW-0812">Transmembrane</keyword>
<keyword evidence="1" id="KW-0472">Membrane</keyword>
<organism evidence="2 3">
    <name type="scientific">Penicilliopsis zonata CBS 506.65</name>
    <dbReference type="NCBI Taxonomy" id="1073090"/>
    <lineage>
        <taxon>Eukaryota</taxon>
        <taxon>Fungi</taxon>
        <taxon>Dikarya</taxon>
        <taxon>Ascomycota</taxon>
        <taxon>Pezizomycotina</taxon>
        <taxon>Eurotiomycetes</taxon>
        <taxon>Eurotiomycetidae</taxon>
        <taxon>Eurotiales</taxon>
        <taxon>Aspergillaceae</taxon>
        <taxon>Penicilliopsis</taxon>
    </lineage>
</organism>
<dbReference type="EMBL" id="KV878356">
    <property type="protein sequence ID" value="OJJ42766.1"/>
    <property type="molecule type" value="Genomic_DNA"/>
</dbReference>
<proteinExistence type="predicted"/>
<evidence type="ECO:0000313" key="3">
    <source>
        <dbReference type="Proteomes" id="UP000184188"/>
    </source>
</evidence>
<dbReference type="Proteomes" id="UP000184188">
    <property type="component" value="Unassembled WGS sequence"/>
</dbReference>
<evidence type="ECO:0000256" key="1">
    <source>
        <dbReference type="SAM" id="Phobius"/>
    </source>
</evidence>
<reference evidence="3" key="1">
    <citation type="journal article" date="2017" name="Genome Biol.">
        <title>Comparative genomics reveals high biological diversity and specific adaptations in the industrially and medically important fungal genus Aspergillus.</title>
        <authorList>
            <person name="de Vries R.P."/>
            <person name="Riley R."/>
            <person name="Wiebenga A."/>
            <person name="Aguilar-Osorio G."/>
            <person name="Amillis S."/>
            <person name="Uchima C.A."/>
            <person name="Anderluh G."/>
            <person name="Asadollahi M."/>
            <person name="Askin M."/>
            <person name="Barry K."/>
            <person name="Battaglia E."/>
            <person name="Bayram O."/>
            <person name="Benocci T."/>
            <person name="Braus-Stromeyer S.A."/>
            <person name="Caldana C."/>
            <person name="Canovas D."/>
            <person name="Cerqueira G.C."/>
            <person name="Chen F."/>
            <person name="Chen W."/>
            <person name="Choi C."/>
            <person name="Clum A."/>
            <person name="Dos Santos R.A."/>
            <person name="Damasio A.R."/>
            <person name="Diallinas G."/>
            <person name="Emri T."/>
            <person name="Fekete E."/>
            <person name="Flipphi M."/>
            <person name="Freyberg S."/>
            <person name="Gallo A."/>
            <person name="Gournas C."/>
            <person name="Habgood R."/>
            <person name="Hainaut M."/>
            <person name="Harispe M.L."/>
            <person name="Henrissat B."/>
            <person name="Hilden K.S."/>
            <person name="Hope R."/>
            <person name="Hossain A."/>
            <person name="Karabika E."/>
            <person name="Karaffa L."/>
            <person name="Karanyi Z."/>
            <person name="Krasevec N."/>
            <person name="Kuo A."/>
            <person name="Kusch H."/>
            <person name="LaButti K."/>
            <person name="Lagendijk E.L."/>
            <person name="Lapidus A."/>
            <person name="Levasseur A."/>
            <person name="Lindquist E."/>
            <person name="Lipzen A."/>
            <person name="Logrieco A.F."/>
            <person name="MacCabe A."/>
            <person name="Maekelae M.R."/>
            <person name="Malavazi I."/>
            <person name="Melin P."/>
            <person name="Meyer V."/>
            <person name="Mielnichuk N."/>
            <person name="Miskei M."/>
            <person name="Molnar A.P."/>
            <person name="Mule G."/>
            <person name="Ngan C.Y."/>
            <person name="Orejas M."/>
            <person name="Orosz E."/>
            <person name="Ouedraogo J.P."/>
            <person name="Overkamp K.M."/>
            <person name="Park H.-S."/>
            <person name="Perrone G."/>
            <person name="Piumi F."/>
            <person name="Punt P.J."/>
            <person name="Ram A.F."/>
            <person name="Ramon A."/>
            <person name="Rauscher S."/>
            <person name="Record E."/>
            <person name="Riano-Pachon D.M."/>
            <person name="Robert V."/>
            <person name="Roehrig J."/>
            <person name="Ruller R."/>
            <person name="Salamov A."/>
            <person name="Salih N.S."/>
            <person name="Samson R.A."/>
            <person name="Sandor E."/>
            <person name="Sanguinetti M."/>
            <person name="Schuetze T."/>
            <person name="Sepcic K."/>
            <person name="Shelest E."/>
            <person name="Sherlock G."/>
            <person name="Sophianopoulou V."/>
            <person name="Squina F.M."/>
            <person name="Sun H."/>
            <person name="Susca A."/>
            <person name="Todd R.B."/>
            <person name="Tsang A."/>
            <person name="Unkles S.E."/>
            <person name="van de Wiele N."/>
            <person name="van Rossen-Uffink D."/>
            <person name="Oliveira J.V."/>
            <person name="Vesth T.C."/>
            <person name="Visser J."/>
            <person name="Yu J.-H."/>
            <person name="Zhou M."/>
            <person name="Andersen M.R."/>
            <person name="Archer D.B."/>
            <person name="Baker S.E."/>
            <person name="Benoit I."/>
            <person name="Brakhage A.A."/>
            <person name="Braus G.H."/>
            <person name="Fischer R."/>
            <person name="Frisvad J.C."/>
            <person name="Goldman G.H."/>
            <person name="Houbraken J."/>
            <person name="Oakley B."/>
            <person name="Pocsi I."/>
            <person name="Scazzocchio C."/>
            <person name="Seiboth B."/>
            <person name="vanKuyk P.A."/>
            <person name="Wortman J."/>
            <person name="Dyer P.S."/>
            <person name="Grigoriev I.V."/>
        </authorList>
    </citation>
    <scope>NUCLEOTIDE SEQUENCE [LARGE SCALE GENOMIC DNA]</scope>
    <source>
        <strain evidence="3">CBS 506.65</strain>
    </source>
</reference>
<evidence type="ECO:0000313" key="2">
    <source>
        <dbReference type="EMBL" id="OJJ42766.1"/>
    </source>
</evidence>
<accession>A0A1L9S6G8</accession>
<feature type="transmembrane region" description="Helical" evidence="1">
    <location>
        <begin position="30"/>
        <end position="47"/>
    </location>
</feature>
<dbReference type="GeneID" id="34610630"/>
<dbReference type="AlphaFoldDB" id="A0A1L9S6G8"/>
<keyword evidence="3" id="KW-1185">Reference proteome</keyword>
<sequence>MEKPPISEVLATTGTPGWWSAETSQIVSNYAKAVWFVIVGLASLFWASKQVFG</sequence>
<keyword evidence="1" id="KW-1133">Transmembrane helix</keyword>
<protein>
    <submittedName>
        <fullName evidence="2">Uncharacterized protein</fullName>
    </submittedName>
</protein>
<gene>
    <name evidence="2" type="ORF">ASPZODRAFT_136907</name>
</gene>